<evidence type="ECO:0000256" key="2">
    <source>
        <dbReference type="ARBA" id="ARBA00023002"/>
    </source>
</evidence>
<evidence type="ECO:0000256" key="1">
    <source>
        <dbReference type="ARBA" id="ARBA00006484"/>
    </source>
</evidence>
<reference evidence="4 5" key="1">
    <citation type="submission" date="2016-03" db="EMBL/GenBank/DDBJ databases">
        <title>Deep-sea bacteria in the southern Pacific.</title>
        <authorList>
            <person name="Tang K."/>
        </authorList>
    </citation>
    <scope>NUCLEOTIDE SEQUENCE [LARGE SCALE GENOMIC DNA]</scope>
    <source>
        <strain evidence="4 5">JLT2016</strain>
    </source>
</reference>
<evidence type="ECO:0008006" key="6">
    <source>
        <dbReference type="Google" id="ProtNLM"/>
    </source>
</evidence>
<dbReference type="SUPFAM" id="SSF51735">
    <property type="entry name" value="NAD(P)-binding Rossmann-fold domains"/>
    <property type="match status" value="1"/>
</dbReference>
<keyword evidence="5" id="KW-1185">Reference proteome</keyword>
<dbReference type="NCBIfam" id="NF004824">
    <property type="entry name" value="PRK06180.1"/>
    <property type="match status" value="1"/>
</dbReference>
<dbReference type="Gene3D" id="3.40.50.720">
    <property type="entry name" value="NAD(P)-binding Rossmann-like Domain"/>
    <property type="match status" value="1"/>
</dbReference>
<dbReference type="Pfam" id="PF00106">
    <property type="entry name" value="adh_short"/>
    <property type="match status" value="1"/>
</dbReference>
<dbReference type="STRING" id="1229727.Ga0080559_TMP3855"/>
<sequence length="282" mass="30763">MSNETPVWFVTGCSTGFGREIVKQLLAEGIRTVVTARRPGSIADLVEGHEQIALALELDVTKPDQIESAVAQAEAHFGRIDVLVNNAGYGYFAAIEEGEDAEIRRQFEVNVFGLAALTRRVLPGMRARRAGHIFNFSSIGGMTAHPTLGYYCATKFAVEGLSESLYKEVEPLGIKVTIVEPSGFRTDWAGRSASTPQTEIDDYAPTAGRLRRILQEDSGTQKGDPARAAAILRQVAARERPPLRLPLGSYAHGTLSRRLDELKDQFDAVKDLTMSADFPDGQ</sequence>
<name>A0A1U7D908_9RHOB</name>
<accession>A0A1U7D908</accession>
<dbReference type="Proteomes" id="UP000186559">
    <property type="component" value="Chromosome"/>
</dbReference>
<dbReference type="GO" id="GO:0016491">
    <property type="term" value="F:oxidoreductase activity"/>
    <property type="evidence" value="ECO:0007669"/>
    <property type="project" value="UniProtKB-KW"/>
</dbReference>
<dbReference type="InterPro" id="IPR002347">
    <property type="entry name" value="SDR_fam"/>
</dbReference>
<evidence type="ECO:0000313" key="4">
    <source>
        <dbReference type="EMBL" id="APX24651.1"/>
    </source>
</evidence>
<protein>
    <recommendedName>
        <fullName evidence="6">Short-chain alcohol dehydrogenase</fullName>
    </recommendedName>
</protein>
<dbReference type="PANTHER" id="PTHR43976:SF16">
    <property type="entry name" value="SHORT-CHAIN DEHYDROGENASE_REDUCTASE FAMILY PROTEIN"/>
    <property type="match status" value="1"/>
</dbReference>
<dbReference type="PANTHER" id="PTHR43976">
    <property type="entry name" value="SHORT CHAIN DEHYDROGENASE"/>
    <property type="match status" value="1"/>
</dbReference>
<dbReference type="AlphaFoldDB" id="A0A1U7D908"/>
<dbReference type="PRINTS" id="PR00081">
    <property type="entry name" value="GDHRDH"/>
</dbReference>
<dbReference type="KEGG" id="tpro:Ga0080559_TMP3855"/>
<keyword evidence="2" id="KW-0560">Oxidoreductase</keyword>
<evidence type="ECO:0000313" key="5">
    <source>
        <dbReference type="Proteomes" id="UP000186559"/>
    </source>
</evidence>
<gene>
    <name evidence="4" type="ORF">Ga0080559_TMP3855</name>
</gene>
<comment type="similarity">
    <text evidence="1 3">Belongs to the short-chain dehydrogenases/reductases (SDR) family.</text>
</comment>
<dbReference type="InterPro" id="IPR036291">
    <property type="entry name" value="NAD(P)-bd_dom_sf"/>
</dbReference>
<dbReference type="InterPro" id="IPR051911">
    <property type="entry name" value="SDR_oxidoreductase"/>
</dbReference>
<evidence type="ECO:0000256" key="3">
    <source>
        <dbReference type="RuleBase" id="RU000363"/>
    </source>
</evidence>
<dbReference type="RefSeq" id="WP_076624457.1">
    <property type="nucleotide sequence ID" value="NZ_BMEW01000001.1"/>
</dbReference>
<dbReference type="PRINTS" id="PR00080">
    <property type="entry name" value="SDRFAMILY"/>
</dbReference>
<dbReference type="OrthoDB" id="9793825at2"/>
<proteinExistence type="inferred from homology"/>
<organism evidence="4 5">
    <name type="scientific">Salipiger profundus</name>
    <dbReference type="NCBI Taxonomy" id="1229727"/>
    <lineage>
        <taxon>Bacteria</taxon>
        <taxon>Pseudomonadati</taxon>
        <taxon>Pseudomonadota</taxon>
        <taxon>Alphaproteobacteria</taxon>
        <taxon>Rhodobacterales</taxon>
        <taxon>Roseobacteraceae</taxon>
        <taxon>Salipiger</taxon>
    </lineage>
</organism>
<dbReference type="EMBL" id="CP014796">
    <property type="protein sequence ID" value="APX24651.1"/>
    <property type="molecule type" value="Genomic_DNA"/>
</dbReference>
<dbReference type="CDD" id="cd05374">
    <property type="entry name" value="17beta-HSD-like_SDR_c"/>
    <property type="match status" value="1"/>
</dbReference>